<dbReference type="Proteomes" id="UP000593567">
    <property type="component" value="Unassembled WGS sequence"/>
</dbReference>
<organism evidence="1 2">
    <name type="scientific">Bugula neritina</name>
    <name type="common">Brown bryozoan</name>
    <name type="synonym">Sertularia neritina</name>
    <dbReference type="NCBI Taxonomy" id="10212"/>
    <lineage>
        <taxon>Eukaryota</taxon>
        <taxon>Metazoa</taxon>
        <taxon>Spiralia</taxon>
        <taxon>Lophotrochozoa</taxon>
        <taxon>Bryozoa</taxon>
        <taxon>Gymnolaemata</taxon>
        <taxon>Cheilostomatida</taxon>
        <taxon>Flustrina</taxon>
        <taxon>Buguloidea</taxon>
        <taxon>Bugulidae</taxon>
        <taxon>Bugula</taxon>
    </lineage>
</organism>
<sequence>MNCSVYLTKLLVVRSLLFVDFLFNIDDLYLSVSSYYKHHEILDSLLGWVFVKTQADIKCHICYKKPCRDSFYSSELTRNESISECRENVTFCLKYYLRSEVMRICGYQNTVWDVPDCSDVNDTTKICKCYTDACNGLSEYDIGKIELLDLDNTTTTDLKVEATTTTSKTLVVEQTTSPETKPHRQDKYVPRKPDRWTLTINFLIKKYQAIFSYLW</sequence>
<keyword evidence="2" id="KW-1185">Reference proteome</keyword>
<evidence type="ECO:0000313" key="1">
    <source>
        <dbReference type="EMBL" id="KAF6026522.1"/>
    </source>
</evidence>
<dbReference type="AlphaFoldDB" id="A0A7J7JJK3"/>
<comment type="caution">
    <text evidence="1">The sequence shown here is derived from an EMBL/GenBank/DDBJ whole genome shotgun (WGS) entry which is preliminary data.</text>
</comment>
<dbReference type="EMBL" id="VXIV02002260">
    <property type="protein sequence ID" value="KAF6026522.1"/>
    <property type="molecule type" value="Genomic_DNA"/>
</dbReference>
<gene>
    <name evidence="1" type="ORF">EB796_015170</name>
</gene>
<name>A0A7J7JJK3_BUGNE</name>
<proteinExistence type="predicted"/>
<accession>A0A7J7JJK3</accession>
<reference evidence="1" key="1">
    <citation type="submission" date="2020-06" db="EMBL/GenBank/DDBJ databases">
        <title>Draft genome of Bugula neritina, a colonial animal packing powerful symbionts and potential medicines.</title>
        <authorList>
            <person name="Rayko M."/>
        </authorList>
    </citation>
    <scope>NUCLEOTIDE SEQUENCE [LARGE SCALE GENOMIC DNA]</scope>
    <source>
        <strain evidence="1">Kwan_BN1</strain>
    </source>
</reference>
<protein>
    <submittedName>
        <fullName evidence="1">Uncharacterized protein</fullName>
    </submittedName>
</protein>
<evidence type="ECO:0000313" key="2">
    <source>
        <dbReference type="Proteomes" id="UP000593567"/>
    </source>
</evidence>